<organism evidence="1 2">
    <name type="scientific">Cupriavidus basilensis</name>
    <dbReference type="NCBI Taxonomy" id="68895"/>
    <lineage>
        <taxon>Bacteria</taxon>
        <taxon>Pseudomonadati</taxon>
        <taxon>Pseudomonadota</taxon>
        <taxon>Betaproteobacteria</taxon>
        <taxon>Burkholderiales</taxon>
        <taxon>Burkholderiaceae</taxon>
        <taxon>Cupriavidus</taxon>
    </lineage>
</organism>
<evidence type="ECO:0000313" key="2">
    <source>
        <dbReference type="Proteomes" id="UP000397656"/>
    </source>
</evidence>
<dbReference type="EMBL" id="CP062804">
    <property type="protein sequence ID" value="QOT81281.1"/>
    <property type="molecule type" value="Genomic_DNA"/>
</dbReference>
<dbReference type="Proteomes" id="UP000397656">
    <property type="component" value="Chromosome 2"/>
</dbReference>
<accession>A0A643FSG2</accession>
<dbReference type="AlphaFoldDB" id="A0A643FSG2"/>
<name>A0A643FSG2_9BURK</name>
<sequence length="274" mass="30248">MPFFAQRVIDKGYDLPNPYDVGYSYFNGYQRFQLSNLSVSAGNNPLRTADFVQFSQSRIHNVSNQAQIGGWLFPFMNVYGILGNVTGSGAIDINFSSLTDLEKFFGVNIGCGGQRPKPDCAKPIKLPTQQASYHGHTYGGGFTLVGVYKNLFFSLPVTFTVSDISMSDTPVKSINIGPRVGWNFHAGNLGLITPYVGATYFRTRATITGHFDVPLPDSGGQTGRINYRIEERVVGFWSGSVGVNWTINKRIGLLAEFGYGYNRNNVILTGFLRF</sequence>
<evidence type="ECO:0000313" key="1">
    <source>
        <dbReference type="EMBL" id="QOT81281.1"/>
    </source>
</evidence>
<gene>
    <name evidence="1" type="ORF">F7R26_024650</name>
</gene>
<protein>
    <recommendedName>
        <fullName evidence="3">Outer membrane protein beta-barrel domain-containing protein</fullName>
    </recommendedName>
</protein>
<evidence type="ECO:0008006" key="3">
    <source>
        <dbReference type="Google" id="ProtNLM"/>
    </source>
</evidence>
<reference evidence="1 2" key="1">
    <citation type="submission" date="2020-10" db="EMBL/GenBank/DDBJ databases">
        <title>Complete genome sequence of Cupriavidus basilensis CCUG 49340T.</title>
        <authorList>
            <person name="Salva-Serra F."/>
            <person name="Donoso R.A."/>
            <person name="Cho K.H."/>
            <person name="Yoo J.A."/>
            <person name="Lee K."/>
            <person name="Yoon S.-H."/>
            <person name="Perez-Pantoja D."/>
            <person name="Moore E.R.B."/>
        </authorList>
    </citation>
    <scope>NUCLEOTIDE SEQUENCE [LARGE SCALE GENOMIC DNA]</scope>
    <source>
        <strain evidence="2">CCUG 49340</strain>
    </source>
</reference>
<proteinExistence type="predicted"/>